<comment type="caution">
    <text evidence="1">The sequence shown here is derived from an EMBL/GenBank/DDBJ whole genome shotgun (WGS) entry which is preliminary data.</text>
</comment>
<name>A0ABX4VER0_9BURK</name>
<protein>
    <submittedName>
        <fullName evidence="1">Uncharacterized protein</fullName>
    </submittedName>
</protein>
<dbReference type="EMBL" id="PNXY01000001">
    <property type="protein sequence ID" value="PMS34002.1"/>
    <property type="molecule type" value="Genomic_DNA"/>
</dbReference>
<accession>A0ABX4VER0</accession>
<sequence length="162" mass="18153">MDGCMVTKLPELLRKKRGRGLVPDRSQSVRDVSILLNATGLRKSPGIGYTRAWVAALSGRFCSLFCGPCRHKSGQAWDRTLAVIVFEYSIGFRRSGMTAFTCVICAWSFYRPFVMRPHGVSEQSGILWLNVANLVKQDESRPAFILAALRQPCYRPGRRGQV</sequence>
<keyword evidence="2" id="KW-1185">Reference proteome</keyword>
<gene>
    <name evidence="1" type="ORF">C0Z16_00045</name>
</gene>
<proteinExistence type="predicted"/>
<reference evidence="1 2" key="1">
    <citation type="submission" date="2018-01" db="EMBL/GenBank/DDBJ databases">
        <title>Whole genome analyses suggest that Burkholderia sensu lato contains two further novel genera in the rhizoxinica-symbiotica group Mycetohabitans gen. nov., and Trinickia gen. nov.: implications for the evolution of diazotrophy and nodulation in the Burkholderiaceae.</title>
        <authorList>
            <person name="Estrada-de los Santos P."/>
            <person name="Palmer M."/>
            <person name="Chavez-Ramirez B."/>
            <person name="Beukes C."/>
            <person name="Steenkamp E.T."/>
            <person name="Hirsch A.M."/>
            <person name="Manyaka P."/>
            <person name="Maluk M."/>
            <person name="Lafos M."/>
            <person name="Crook M."/>
            <person name="Gross E."/>
            <person name="Simon M.F."/>
            <person name="Bueno dos Reis Junior F."/>
            <person name="Poole P.S."/>
            <person name="Venter S.N."/>
            <person name="James E.K."/>
        </authorList>
    </citation>
    <scope>NUCLEOTIDE SEQUENCE [LARGE SCALE GENOMIC DNA]</scope>
    <source>
        <strain evidence="1 2">WSM 3937</strain>
    </source>
</reference>
<evidence type="ECO:0000313" key="1">
    <source>
        <dbReference type="EMBL" id="PMS34002.1"/>
    </source>
</evidence>
<dbReference type="Proteomes" id="UP000235659">
    <property type="component" value="Unassembled WGS sequence"/>
</dbReference>
<evidence type="ECO:0000313" key="2">
    <source>
        <dbReference type="Proteomes" id="UP000235659"/>
    </source>
</evidence>
<organism evidence="1 2">
    <name type="scientific">Paraburkholderia rhynchosiae</name>
    <dbReference type="NCBI Taxonomy" id="487049"/>
    <lineage>
        <taxon>Bacteria</taxon>
        <taxon>Pseudomonadati</taxon>
        <taxon>Pseudomonadota</taxon>
        <taxon>Betaproteobacteria</taxon>
        <taxon>Burkholderiales</taxon>
        <taxon>Burkholderiaceae</taxon>
        <taxon>Paraburkholderia</taxon>
    </lineage>
</organism>